<organism evidence="2">
    <name type="scientific">marine sediment metagenome</name>
    <dbReference type="NCBI Taxonomy" id="412755"/>
    <lineage>
        <taxon>unclassified sequences</taxon>
        <taxon>metagenomes</taxon>
        <taxon>ecological metagenomes</taxon>
    </lineage>
</organism>
<comment type="caution">
    <text evidence="2">The sequence shown here is derived from an EMBL/GenBank/DDBJ whole genome shotgun (WGS) entry which is preliminary data.</text>
</comment>
<dbReference type="SUPFAM" id="SSF46785">
    <property type="entry name" value="Winged helix' DNA-binding domain"/>
    <property type="match status" value="1"/>
</dbReference>
<name>A0A0F9N4G5_9ZZZZ</name>
<feature type="domain" description="HTH marR-type" evidence="1">
    <location>
        <begin position="14"/>
        <end position="61"/>
    </location>
</feature>
<accession>A0A0F9N4G5</accession>
<evidence type="ECO:0000259" key="1">
    <source>
        <dbReference type="Pfam" id="PF12802"/>
    </source>
</evidence>
<reference evidence="2" key="1">
    <citation type="journal article" date="2015" name="Nature">
        <title>Complex archaea that bridge the gap between prokaryotes and eukaryotes.</title>
        <authorList>
            <person name="Spang A."/>
            <person name="Saw J.H."/>
            <person name="Jorgensen S.L."/>
            <person name="Zaremba-Niedzwiedzka K."/>
            <person name="Martijn J."/>
            <person name="Lind A.E."/>
            <person name="van Eijk R."/>
            <person name="Schleper C."/>
            <person name="Guy L."/>
            <person name="Ettema T.J."/>
        </authorList>
    </citation>
    <scope>NUCLEOTIDE SEQUENCE</scope>
</reference>
<sequence>MTNPDYREQIKILLPEFGILVYIGNQGVASVQELGEFTLKSKSTLYRYLDRFVDDGLLERVVNNPKVIKNAHYVYRSTPKLKLTLEIVLHWLSSLTLKDNQVELTDPLTFEFMNEITSFFSDVIFPEVKEWTMSKWENHSDPQLFFGDLRAKILNLVELRLENIIFKKLIKNKSNVAEKT</sequence>
<dbReference type="Gene3D" id="1.10.10.10">
    <property type="entry name" value="Winged helix-like DNA-binding domain superfamily/Winged helix DNA-binding domain"/>
    <property type="match status" value="1"/>
</dbReference>
<dbReference type="EMBL" id="LAZR01004655">
    <property type="protein sequence ID" value="KKN06707.1"/>
    <property type="molecule type" value="Genomic_DNA"/>
</dbReference>
<dbReference type="InterPro" id="IPR036388">
    <property type="entry name" value="WH-like_DNA-bd_sf"/>
</dbReference>
<dbReference type="Pfam" id="PF12802">
    <property type="entry name" value="MarR_2"/>
    <property type="match status" value="1"/>
</dbReference>
<protein>
    <recommendedName>
        <fullName evidence="1">HTH marR-type domain-containing protein</fullName>
    </recommendedName>
</protein>
<proteinExistence type="predicted"/>
<gene>
    <name evidence="2" type="ORF">LCGC14_1074500</name>
</gene>
<evidence type="ECO:0000313" key="2">
    <source>
        <dbReference type="EMBL" id="KKN06707.1"/>
    </source>
</evidence>
<dbReference type="InterPro" id="IPR000835">
    <property type="entry name" value="HTH_MarR-typ"/>
</dbReference>
<dbReference type="GO" id="GO:0003700">
    <property type="term" value="F:DNA-binding transcription factor activity"/>
    <property type="evidence" value="ECO:0007669"/>
    <property type="project" value="InterPro"/>
</dbReference>
<dbReference type="AlphaFoldDB" id="A0A0F9N4G5"/>
<dbReference type="InterPro" id="IPR036390">
    <property type="entry name" value="WH_DNA-bd_sf"/>
</dbReference>